<name>A0A5C6B8J1_9BACT</name>
<accession>A0A5C6B8J1</accession>
<dbReference type="AlphaFoldDB" id="A0A5C6B8J1"/>
<keyword evidence="2" id="KW-1185">Reference proteome</keyword>
<protein>
    <submittedName>
        <fullName evidence="1">Uncharacterized protein</fullName>
    </submittedName>
</protein>
<reference evidence="1 2" key="1">
    <citation type="submission" date="2019-02" db="EMBL/GenBank/DDBJ databases">
        <title>Deep-cultivation of Planctomycetes and their phenomic and genomic characterization uncovers novel biology.</title>
        <authorList>
            <person name="Wiegand S."/>
            <person name="Jogler M."/>
            <person name="Boedeker C."/>
            <person name="Pinto D."/>
            <person name="Vollmers J."/>
            <person name="Rivas-Marin E."/>
            <person name="Kohn T."/>
            <person name="Peeters S.H."/>
            <person name="Heuer A."/>
            <person name="Rast P."/>
            <person name="Oberbeckmann S."/>
            <person name="Bunk B."/>
            <person name="Jeske O."/>
            <person name="Meyerdierks A."/>
            <person name="Storesund J.E."/>
            <person name="Kallscheuer N."/>
            <person name="Luecker S."/>
            <person name="Lage O.M."/>
            <person name="Pohl T."/>
            <person name="Merkel B.J."/>
            <person name="Hornburger P."/>
            <person name="Mueller R.-W."/>
            <person name="Bruemmer F."/>
            <person name="Labrenz M."/>
            <person name="Spormann A.M."/>
            <person name="Op Den Camp H."/>
            <person name="Overmann J."/>
            <person name="Amann R."/>
            <person name="Jetten M.S.M."/>
            <person name="Mascher T."/>
            <person name="Medema M.H."/>
            <person name="Devos D.P."/>
            <person name="Kaster A.-K."/>
            <person name="Ovreas L."/>
            <person name="Rohde M."/>
            <person name="Galperin M.Y."/>
            <person name="Jogler C."/>
        </authorList>
    </citation>
    <scope>NUCLEOTIDE SEQUENCE [LARGE SCALE GENOMIC DNA]</scope>
    <source>
        <strain evidence="1 2">Pla52n</strain>
    </source>
</reference>
<dbReference type="EMBL" id="SJPN01000001">
    <property type="protein sequence ID" value="TWU08575.1"/>
    <property type="molecule type" value="Genomic_DNA"/>
</dbReference>
<dbReference type="Proteomes" id="UP000320176">
    <property type="component" value="Unassembled WGS sequence"/>
</dbReference>
<gene>
    <name evidence="1" type="ORF">Pla52n_11580</name>
</gene>
<organism evidence="1 2">
    <name type="scientific">Stieleria varia</name>
    <dbReference type="NCBI Taxonomy" id="2528005"/>
    <lineage>
        <taxon>Bacteria</taxon>
        <taxon>Pseudomonadati</taxon>
        <taxon>Planctomycetota</taxon>
        <taxon>Planctomycetia</taxon>
        <taxon>Pirellulales</taxon>
        <taxon>Pirellulaceae</taxon>
        <taxon>Stieleria</taxon>
    </lineage>
</organism>
<evidence type="ECO:0000313" key="1">
    <source>
        <dbReference type="EMBL" id="TWU08575.1"/>
    </source>
</evidence>
<comment type="caution">
    <text evidence="1">The sequence shown here is derived from an EMBL/GenBank/DDBJ whole genome shotgun (WGS) entry which is preliminary data.</text>
</comment>
<sequence>MSFARRCNSCAPHPCVTLQILHTWPASSATVEIIGQNPVSMTFSKKGFPTLCMVDTAEFIRTELASMAQFLPSEGS</sequence>
<evidence type="ECO:0000313" key="2">
    <source>
        <dbReference type="Proteomes" id="UP000320176"/>
    </source>
</evidence>
<proteinExistence type="predicted"/>